<evidence type="ECO:0000256" key="1">
    <source>
        <dbReference type="ARBA" id="ARBA00023015"/>
    </source>
</evidence>
<organism evidence="6 7">
    <name type="scientific">Nonomuraea deserti</name>
    <dbReference type="NCBI Taxonomy" id="1848322"/>
    <lineage>
        <taxon>Bacteria</taxon>
        <taxon>Bacillati</taxon>
        <taxon>Actinomycetota</taxon>
        <taxon>Actinomycetes</taxon>
        <taxon>Streptosporangiales</taxon>
        <taxon>Streptosporangiaceae</taxon>
        <taxon>Nonomuraea</taxon>
    </lineage>
</organism>
<dbReference type="PROSITE" id="PS51078">
    <property type="entry name" value="ICLR_ED"/>
    <property type="match status" value="1"/>
</dbReference>
<dbReference type="PROSITE" id="PS51077">
    <property type="entry name" value="HTH_ICLR"/>
    <property type="match status" value="1"/>
</dbReference>
<dbReference type="PANTHER" id="PTHR30136">
    <property type="entry name" value="HELIX-TURN-HELIX TRANSCRIPTIONAL REGULATOR, ICLR FAMILY"/>
    <property type="match status" value="1"/>
</dbReference>
<dbReference type="InterPro" id="IPR005471">
    <property type="entry name" value="Tscrpt_reg_IclR_N"/>
</dbReference>
<feature type="domain" description="HTH iclR-type" evidence="4">
    <location>
        <begin position="38"/>
        <end position="98"/>
    </location>
</feature>
<reference evidence="6 7" key="1">
    <citation type="submission" date="2019-03" db="EMBL/GenBank/DDBJ databases">
        <title>Draft genome sequences of novel Actinobacteria.</title>
        <authorList>
            <person name="Sahin N."/>
            <person name="Ay H."/>
            <person name="Saygin H."/>
        </authorList>
    </citation>
    <scope>NUCLEOTIDE SEQUENCE [LARGE SCALE GENOMIC DNA]</scope>
    <source>
        <strain evidence="6 7">KC310</strain>
    </source>
</reference>
<dbReference type="InterPro" id="IPR050707">
    <property type="entry name" value="HTH_MetabolicPath_Reg"/>
</dbReference>
<evidence type="ECO:0000259" key="5">
    <source>
        <dbReference type="PROSITE" id="PS51078"/>
    </source>
</evidence>
<dbReference type="SMART" id="SM00346">
    <property type="entry name" value="HTH_ICLR"/>
    <property type="match status" value="1"/>
</dbReference>
<gene>
    <name evidence="6" type="ORF">E1292_08115</name>
</gene>
<keyword evidence="1" id="KW-0805">Transcription regulation</keyword>
<dbReference type="PANTHER" id="PTHR30136:SF34">
    <property type="entry name" value="TRANSCRIPTIONAL REGULATOR"/>
    <property type="match status" value="1"/>
</dbReference>
<keyword evidence="7" id="KW-1185">Reference proteome</keyword>
<feature type="domain" description="IclR-ED" evidence="5">
    <location>
        <begin position="99"/>
        <end position="283"/>
    </location>
</feature>
<keyword evidence="3" id="KW-0804">Transcription</keyword>
<keyword evidence="2" id="KW-0238">DNA-binding</keyword>
<sequence length="297" mass="32054">MRGRVRTGSCDDSCARKISTGGVVNSIDSTGERLGPAVRTFDRGLDVLTSFSRTRHAQSTSEIAAETGLDRTSVRRVVRTLQALGYLEAVGTRYRLTAKVLDLGYAALAARDFSELAQPYLEQVAESSGQSCSLGVLDGDAAVCVARAAVRQALSISLAPGSRVPAFASALGRVLLSDVDEVQLRPYLHGLRLKGYNDRTVTDVDELVRRIDEVRRQGWALVDQELELGVREVAVPVRSRTGTVLAAISLATNVSRVDVPTLTTGILPHLLAAADELERDLTAHVPLPIRAFVRRPE</sequence>
<proteinExistence type="predicted"/>
<dbReference type="SUPFAM" id="SSF46785">
    <property type="entry name" value="Winged helix' DNA-binding domain"/>
    <property type="match status" value="1"/>
</dbReference>
<dbReference type="InterPro" id="IPR036390">
    <property type="entry name" value="WH_DNA-bd_sf"/>
</dbReference>
<dbReference type="GO" id="GO:0003677">
    <property type="term" value="F:DNA binding"/>
    <property type="evidence" value="ECO:0007669"/>
    <property type="project" value="UniProtKB-KW"/>
</dbReference>
<dbReference type="InterPro" id="IPR029016">
    <property type="entry name" value="GAF-like_dom_sf"/>
</dbReference>
<dbReference type="EMBL" id="SMKO01000013">
    <property type="protein sequence ID" value="TDD10246.1"/>
    <property type="molecule type" value="Genomic_DNA"/>
</dbReference>
<dbReference type="GO" id="GO:0045892">
    <property type="term" value="P:negative regulation of DNA-templated transcription"/>
    <property type="evidence" value="ECO:0007669"/>
    <property type="project" value="TreeGrafter"/>
</dbReference>
<comment type="caution">
    <text evidence="6">The sequence shown here is derived from an EMBL/GenBank/DDBJ whole genome shotgun (WGS) entry which is preliminary data.</text>
</comment>
<dbReference type="Pfam" id="PF09339">
    <property type="entry name" value="HTH_IclR"/>
    <property type="match status" value="1"/>
</dbReference>
<accession>A0A4V2YC56</accession>
<dbReference type="Gene3D" id="3.30.450.40">
    <property type="match status" value="1"/>
</dbReference>
<dbReference type="InterPro" id="IPR036388">
    <property type="entry name" value="WH-like_DNA-bd_sf"/>
</dbReference>
<dbReference type="GO" id="GO:0003700">
    <property type="term" value="F:DNA-binding transcription factor activity"/>
    <property type="evidence" value="ECO:0007669"/>
    <property type="project" value="TreeGrafter"/>
</dbReference>
<evidence type="ECO:0000313" key="6">
    <source>
        <dbReference type="EMBL" id="TDD10246.1"/>
    </source>
</evidence>
<dbReference type="InterPro" id="IPR014757">
    <property type="entry name" value="Tscrpt_reg_IclR_C"/>
</dbReference>
<dbReference type="Pfam" id="PF01614">
    <property type="entry name" value="IclR_C"/>
    <property type="match status" value="1"/>
</dbReference>
<dbReference type="SUPFAM" id="SSF55781">
    <property type="entry name" value="GAF domain-like"/>
    <property type="match status" value="1"/>
</dbReference>
<dbReference type="Gene3D" id="1.10.10.10">
    <property type="entry name" value="Winged helix-like DNA-binding domain superfamily/Winged helix DNA-binding domain"/>
    <property type="match status" value="1"/>
</dbReference>
<dbReference type="AlphaFoldDB" id="A0A4V2YC56"/>
<dbReference type="Proteomes" id="UP000295258">
    <property type="component" value="Unassembled WGS sequence"/>
</dbReference>
<protein>
    <submittedName>
        <fullName evidence="6">IclR family transcriptional regulator</fullName>
    </submittedName>
</protein>
<evidence type="ECO:0000256" key="2">
    <source>
        <dbReference type="ARBA" id="ARBA00023125"/>
    </source>
</evidence>
<name>A0A4V2YC56_9ACTN</name>
<evidence type="ECO:0000313" key="7">
    <source>
        <dbReference type="Proteomes" id="UP000295258"/>
    </source>
</evidence>
<evidence type="ECO:0000259" key="4">
    <source>
        <dbReference type="PROSITE" id="PS51077"/>
    </source>
</evidence>
<evidence type="ECO:0000256" key="3">
    <source>
        <dbReference type="ARBA" id="ARBA00023163"/>
    </source>
</evidence>